<dbReference type="EMBL" id="JACHOR010000002">
    <property type="protein sequence ID" value="MBB5746041.1"/>
    <property type="molecule type" value="Genomic_DNA"/>
</dbReference>
<evidence type="ECO:0000313" key="2">
    <source>
        <dbReference type="EMBL" id="MBB5746041.1"/>
    </source>
</evidence>
<keyword evidence="3" id="KW-1185">Reference proteome</keyword>
<feature type="region of interest" description="Disordered" evidence="1">
    <location>
        <begin position="32"/>
        <end position="104"/>
    </location>
</feature>
<dbReference type="AlphaFoldDB" id="A0A7W9CIA1"/>
<sequence length="104" mass="11498">MEGFLKRRVDVFQNRRLTRRFQPINANVTEQCTHADVEKADKDANMTDPTPPIEIPDDRPEPSPDIDPSPAYEPEIAPGDAPQEMPQYGSSEAPGTEPGNPARA</sequence>
<protein>
    <submittedName>
        <fullName evidence="2">Uncharacterized protein</fullName>
    </submittedName>
</protein>
<evidence type="ECO:0000256" key="1">
    <source>
        <dbReference type="SAM" id="MobiDB-lite"/>
    </source>
</evidence>
<dbReference type="RefSeq" id="WP_183212990.1">
    <property type="nucleotide sequence ID" value="NZ_JACHOR010000002.1"/>
</dbReference>
<reference evidence="2 3" key="1">
    <citation type="submission" date="2020-08" db="EMBL/GenBank/DDBJ databases">
        <title>Genomic Encyclopedia of Type Strains, Phase IV (KMG-IV): sequencing the most valuable type-strain genomes for metagenomic binning, comparative biology and taxonomic classification.</title>
        <authorList>
            <person name="Goeker M."/>
        </authorList>
    </citation>
    <scope>NUCLEOTIDE SEQUENCE [LARGE SCALE GENOMIC DNA]</scope>
    <source>
        <strain evidence="2 3">DSM 4737</strain>
    </source>
</reference>
<name>A0A7W9CIA1_9CAUL</name>
<organism evidence="2 3">
    <name type="scientific">Brevundimonas variabilis</name>
    <dbReference type="NCBI Taxonomy" id="74312"/>
    <lineage>
        <taxon>Bacteria</taxon>
        <taxon>Pseudomonadati</taxon>
        <taxon>Pseudomonadota</taxon>
        <taxon>Alphaproteobacteria</taxon>
        <taxon>Caulobacterales</taxon>
        <taxon>Caulobacteraceae</taxon>
        <taxon>Brevundimonas</taxon>
    </lineage>
</organism>
<feature type="compositionally biased region" description="Basic and acidic residues" evidence="1">
    <location>
        <begin position="33"/>
        <end position="45"/>
    </location>
</feature>
<proteinExistence type="predicted"/>
<accession>A0A7W9CIA1</accession>
<evidence type="ECO:0000313" key="3">
    <source>
        <dbReference type="Proteomes" id="UP000545037"/>
    </source>
</evidence>
<comment type="caution">
    <text evidence="2">The sequence shown here is derived from an EMBL/GenBank/DDBJ whole genome shotgun (WGS) entry which is preliminary data.</text>
</comment>
<dbReference type="Proteomes" id="UP000545037">
    <property type="component" value="Unassembled WGS sequence"/>
</dbReference>
<gene>
    <name evidence="2" type="ORF">GGR13_001625</name>
</gene>